<gene>
    <name evidence="1" type="ORF">M0R45_008168</name>
</gene>
<protein>
    <submittedName>
        <fullName evidence="1">Uncharacterized protein</fullName>
    </submittedName>
</protein>
<evidence type="ECO:0000313" key="2">
    <source>
        <dbReference type="Proteomes" id="UP001457282"/>
    </source>
</evidence>
<reference evidence="1 2" key="1">
    <citation type="journal article" date="2023" name="G3 (Bethesda)">
        <title>A chromosome-length genome assembly and annotation of blackberry (Rubus argutus, cv. 'Hillquist').</title>
        <authorList>
            <person name="Bruna T."/>
            <person name="Aryal R."/>
            <person name="Dudchenko O."/>
            <person name="Sargent D.J."/>
            <person name="Mead D."/>
            <person name="Buti M."/>
            <person name="Cavallini A."/>
            <person name="Hytonen T."/>
            <person name="Andres J."/>
            <person name="Pham M."/>
            <person name="Weisz D."/>
            <person name="Mascagni F."/>
            <person name="Usai G."/>
            <person name="Natali L."/>
            <person name="Bassil N."/>
            <person name="Fernandez G.E."/>
            <person name="Lomsadze A."/>
            <person name="Armour M."/>
            <person name="Olukolu B."/>
            <person name="Poorten T."/>
            <person name="Britton C."/>
            <person name="Davik J."/>
            <person name="Ashrafi H."/>
            <person name="Aiden E.L."/>
            <person name="Borodovsky M."/>
            <person name="Worthington M."/>
        </authorList>
    </citation>
    <scope>NUCLEOTIDE SEQUENCE [LARGE SCALE GENOMIC DNA]</scope>
    <source>
        <strain evidence="1">PI 553951</strain>
    </source>
</reference>
<name>A0AAW1Y1Z7_RUBAR</name>
<comment type="caution">
    <text evidence="1">The sequence shown here is derived from an EMBL/GenBank/DDBJ whole genome shotgun (WGS) entry which is preliminary data.</text>
</comment>
<dbReference type="AlphaFoldDB" id="A0AAW1Y1Z7"/>
<organism evidence="1 2">
    <name type="scientific">Rubus argutus</name>
    <name type="common">Southern blackberry</name>
    <dbReference type="NCBI Taxonomy" id="59490"/>
    <lineage>
        <taxon>Eukaryota</taxon>
        <taxon>Viridiplantae</taxon>
        <taxon>Streptophyta</taxon>
        <taxon>Embryophyta</taxon>
        <taxon>Tracheophyta</taxon>
        <taxon>Spermatophyta</taxon>
        <taxon>Magnoliopsida</taxon>
        <taxon>eudicotyledons</taxon>
        <taxon>Gunneridae</taxon>
        <taxon>Pentapetalae</taxon>
        <taxon>rosids</taxon>
        <taxon>fabids</taxon>
        <taxon>Rosales</taxon>
        <taxon>Rosaceae</taxon>
        <taxon>Rosoideae</taxon>
        <taxon>Rosoideae incertae sedis</taxon>
        <taxon>Rubus</taxon>
    </lineage>
</organism>
<accession>A0AAW1Y1Z7</accession>
<evidence type="ECO:0000313" key="1">
    <source>
        <dbReference type="EMBL" id="KAK9942506.1"/>
    </source>
</evidence>
<proteinExistence type="predicted"/>
<keyword evidence="2" id="KW-1185">Reference proteome</keyword>
<sequence length="82" mass="8935">MVRVGLGKAEHGLYAVLDGGVEAQWRRNDGDGAAGLVAAWAEMASWFVVLGGDCRRQRRMVSLQVAQIRYGGEGQRRSGCDR</sequence>
<dbReference type="EMBL" id="JBEDUW010000002">
    <property type="protein sequence ID" value="KAK9942506.1"/>
    <property type="molecule type" value="Genomic_DNA"/>
</dbReference>
<dbReference type="Proteomes" id="UP001457282">
    <property type="component" value="Unassembled WGS sequence"/>
</dbReference>